<sequence length="56" mass="5868">METGGDGFVPIGAVDDGHANLLIDKTGWVYLFFGGGVRVGRGRDAVVRLVEGDFTG</sequence>
<protein>
    <submittedName>
        <fullName evidence="1">Uncharacterized protein</fullName>
    </submittedName>
</protein>
<evidence type="ECO:0000313" key="1">
    <source>
        <dbReference type="EMBL" id="MBE1581086.1"/>
    </source>
</evidence>
<gene>
    <name evidence="1" type="ORF">H4W30_008167</name>
</gene>
<evidence type="ECO:0000313" key="2">
    <source>
        <dbReference type="Proteomes" id="UP000656548"/>
    </source>
</evidence>
<accession>A0ABR9LK84</accession>
<name>A0ABR9LK84_9PSEU</name>
<proteinExistence type="predicted"/>
<reference evidence="1 2" key="1">
    <citation type="submission" date="2020-10" db="EMBL/GenBank/DDBJ databases">
        <title>Sequencing the genomes of 1000 actinobacteria strains.</title>
        <authorList>
            <person name="Klenk H.-P."/>
        </authorList>
    </citation>
    <scope>NUCLEOTIDE SEQUENCE [LARGE SCALE GENOMIC DNA]</scope>
    <source>
        <strain evidence="1 2">DSM 46661</strain>
    </source>
</reference>
<dbReference type="RefSeq" id="WP_225951119.1">
    <property type="nucleotide sequence ID" value="NZ_JADBEJ010000008.1"/>
</dbReference>
<dbReference type="EMBL" id="JADBEJ010000008">
    <property type="protein sequence ID" value="MBE1581086.1"/>
    <property type="molecule type" value="Genomic_DNA"/>
</dbReference>
<dbReference type="Proteomes" id="UP000656548">
    <property type="component" value="Unassembled WGS sequence"/>
</dbReference>
<comment type="caution">
    <text evidence="1">The sequence shown here is derived from an EMBL/GenBank/DDBJ whole genome shotgun (WGS) entry which is preliminary data.</text>
</comment>
<keyword evidence="2" id="KW-1185">Reference proteome</keyword>
<organism evidence="1 2">
    <name type="scientific">Amycolatopsis roodepoortensis</name>
    <dbReference type="NCBI Taxonomy" id="700274"/>
    <lineage>
        <taxon>Bacteria</taxon>
        <taxon>Bacillati</taxon>
        <taxon>Actinomycetota</taxon>
        <taxon>Actinomycetes</taxon>
        <taxon>Pseudonocardiales</taxon>
        <taxon>Pseudonocardiaceae</taxon>
        <taxon>Amycolatopsis</taxon>
    </lineage>
</organism>